<dbReference type="RefSeq" id="WP_184179299.1">
    <property type="nucleotide sequence ID" value="NZ_JACHGF010000016.1"/>
</dbReference>
<evidence type="ECO:0000256" key="1">
    <source>
        <dbReference type="ARBA" id="ARBA00004651"/>
    </source>
</evidence>
<keyword evidence="4 6" id="KW-1133">Transmembrane helix</keyword>
<feature type="transmembrane region" description="Helical" evidence="6">
    <location>
        <begin position="173"/>
        <end position="195"/>
    </location>
</feature>
<sequence>MNVKLLLKHPKVLSFVGMGVSAASGFLGVMVLARTLSPTELGTWVLYLAVWSFLDMLRSGMVHTALVRFHAASADDRYAGAAWVMSGAFTLGVSTLVLLSWLAGVRLPDDWRLILPQLPWLMLATWPYSVALWQRQAENRFDHILILRLIFTVPFLIFVTLGFWYSWSLTQIAWAQTILFTIASGGAILFGWTRWQAVRSYERRHVRDLWGFGKYTIGTLLCTNLLKSSDTFLLGYYLNSAAVAAYNLPYRLVEIVEIPLRSVTATLLPSLSRHGERREFGQARALFFKELKQLMLVLVPLSTLCFFGAEPLVVLVGGEAYRSSAIFLQVFAVYSLFLPADRLIGVTLDSLGRPRFNTIKVVLMAIFNIVGDIIVLYIWKNPVLVAVVTIGTVITGVVFGGFVLGNVFKSQPAAQSPTL</sequence>
<feature type="transmembrane region" description="Helical" evidence="6">
    <location>
        <begin position="320"/>
        <end position="340"/>
    </location>
</feature>
<dbReference type="Pfam" id="PF13440">
    <property type="entry name" value="Polysacc_synt_3"/>
    <property type="match status" value="1"/>
</dbReference>
<dbReference type="Proteomes" id="UP000557307">
    <property type="component" value="Unassembled WGS sequence"/>
</dbReference>
<dbReference type="PANTHER" id="PTHR30250:SF11">
    <property type="entry name" value="O-ANTIGEN TRANSPORTER-RELATED"/>
    <property type="match status" value="1"/>
</dbReference>
<keyword evidence="2" id="KW-1003">Cell membrane</keyword>
<evidence type="ECO:0000313" key="7">
    <source>
        <dbReference type="EMBL" id="MBB5287317.1"/>
    </source>
</evidence>
<feature type="transmembrane region" description="Helical" evidence="6">
    <location>
        <begin position="145"/>
        <end position="167"/>
    </location>
</feature>
<name>A0A840U0N4_9BACT</name>
<feature type="transmembrane region" description="Helical" evidence="6">
    <location>
        <begin position="12"/>
        <end position="32"/>
    </location>
</feature>
<accession>A0A840U0N4</accession>
<feature type="transmembrane region" description="Helical" evidence="6">
    <location>
        <begin position="294"/>
        <end position="314"/>
    </location>
</feature>
<evidence type="ECO:0000256" key="5">
    <source>
        <dbReference type="ARBA" id="ARBA00023136"/>
    </source>
</evidence>
<gene>
    <name evidence="7" type="ORF">HNQ92_005480</name>
</gene>
<reference evidence="7 8" key="1">
    <citation type="submission" date="2020-08" db="EMBL/GenBank/DDBJ databases">
        <title>Genomic Encyclopedia of Type Strains, Phase IV (KMG-IV): sequencing the most valuable type-strain genomes for metagenomic binning, comparative biology and taxonomic classification.</title>
        <authorList>
            <person name="Goeker M."/>
        </authorList>
    </citation>
    <scope>NUCLEOTIDE SEQUENCE [LARGE SCALE GENOMIC DNA]</scope>
    <source>
        <strain evidence="7 8">DSM 105074</strain>
    </source>
</reference>
<keyword evidence="3 6" id="KW-0812">Transmembrane</keyword>
<evidence type="ECO:0000256" key="2">
    <source>
        <dbReference type="ARBA" id="ARBA00022475"/>
    </source>
</evidence>
<feature type="transmembrane region" description="Helical" evidence="6">
    <location>
        <begin position="385"/>
        <end position="408"/>
    </location>
</feature>
<keyword evidence="8" id="KW-1185">Reference proteome</keyword>
<evidence type="ECO:0000256" key="3">
    <source>
        <dbReference type="ARBA" id="ARBA00022692"/>
    </source>
</evidence>
<feature type="transmembrane region" description="Helical" evidence="6">
    <location>
        <begin position="361"/>
        <end position="379"/>
    </location>
</feature>
<dbReference type="EMBL" id="JACHGF010000016">
    <property type="protein sequence ID" value="MBB5287317.1"/>
    <property type="molecule type" value="Genomic_DNA"/>
</dbReference>
<dbReference type="AlphaFoldDB" id="A0A840U0N4"/>
<feature type="transmembrane region" description="Helical" evidence="6">
    <location>
        <begin position="78"/>
        <end position="102"/>
    </location>
</feature>
<evidence type="ECO:0000313" key="8">
    <source>
        <dbReference type="Proteomes" id="UP000557307"/>
    </source>
</evidence>
<evidence type="ECO:0000256" key="6">
    <source>
        <dbReference type="SAM" id="Phobius"/>
    </source>
</evidence>
<dbReference type="InterPro" id="IPR050833">
    <property type="entry name" value="Poly_Biosynth_Transport"/>
</dbReference>
<feature type="transmembrane region" description="Helical" evidence="6">
    <location>
        <begin position="114"/>
        <end position="133"/>
    </location>
</feature>
<keyword evidence="5 6" id="KW-0472">Membrane</keyword>
<feature type="transmembrane region" description="Helical" evidence="6">
    <location>
        <begin position="44"/>
        <end position="66"/>
    </location>
</feature>
<proteinExistence type="predicted"/>
<comment type="subcellular location">
    <subcellularLocation>
        <location evidence="1">Cell membrane</location>
        <topology evidence="1">Multi-pass membrane protein</topology>
    </subcellularLocation>
</comment>
<protein>
    <submittedName>
        <fullName evidence="7">O-antigen/teichoic acid export membrane protein</fullName>
    </submittedName>
</protein>
<comment type="caution">
    <text evidence="7">The sequence shown here is derived from an EMBL/GenBank/DDBJ whole genome shotgun (WGS) entry which is preliminary data.</text>
</comment>
<dbReference type="GO" id="GO:0005886">
    <property type="term" value="C:plasma membrane"/>
    <property type="evidence" value="ECO:0007669"/>
    <property type="project" value="UniProtKB-SubCell"/>
</dbReference>
<organism evidence="7 8">
    <name type="scientific">Rhabdobacter roseus</name>
    <dbReference type="NCBI Taxonomy" id="1655419"/>
    <lineage>
        <taxon>Bacteria</taxon>
        <taxon>Pseudomonadati</taxon>
        <taxon>Bacteroidota</taxon>
        <taxon>Cytophagia</taxon>
        <taxon>Cytophagales</taxon>
        <taxon>Cytophagaceae</taxon>
        <taxon>Rhabdobacter</taxon>
    </lineage>
</organism>
<dbReference type="PANTHER" id="PTHR30250">
    <property type="entry name" value="PST FAMILY PREDICTED COLANIC ACID TRANSPORTER"/>
    <property type="match status" value="1"/>
</dbReference>
<evidence type="ECO:0000256" key="4">
    <source>
        <dbReference type="ARBA" id="ARBA00022989"/>
    </source>
</evidence>